<comment type="similarity">
    <text evidence="1">Belongs to the methyltransferase superfamily.</text>
</comment>
<reference evidence="6" key="1">
    <citation type="submission" date="2025-05" db="UniProtKB">
        <authorList>
            <consortium name="RefSeq"/>
        </authorList>
    </citation>
    <scope>NUCLEOTIDE SEQUENCE [LARGE SCALE GENOMIC DNA]</scope>
</reference>
<feature type="region of interest" description="Disordered" evidence="4">
    <location>
        <begin position="246"/>
        <end position="268"/>
    </location>
</feature>
<feature type="domain" description="THUMP" evidence="5">
    <location>
        <begin position="1"/>
        <end position="60"/>
    </location>
</feature>
<keyword evidence="6" id="KW-1185">Reference proteome</keyword>
<name>A0ABM5FGV5_9SAUR</name>
<dbReference type="Gene3D" id="3.40.50.150">
    <property type="entry name" value="Vaccinia Virus protein VP39"/>
    <property type="match status" value="1"/>
</dbReference>
<evidence type="ECO:0000259" key="5">
    <source>
        <dbReference type="PROSITE" id="PS51165"/>
    </source>
</evidence>
<evidence type="ECO:0000256" key="2">
    <source>
        <dbReference type="ARBA" id="ARBA00022603"/>
    </source>
</evidence>
<proteinExistence type="inferred from homology"/>
<sequence length="309" mass="33857">MRPSTEVSITFEWCFSFQDLGRIIGIALMKSFGWKADLRNPDIEIFVHLNDLYTVIGIPVFRLPLASRVYIKTAGLRSTVAWAMASLAEIKTGAFVLDPTCGLGTLLLEAATEWPNVHYLGVDISDSQLQGAYSNIKAASLMDKIQLLKASATALPLTSESIDIALADIPFGKKFKITKDMELIPDILQELERVLCAGGTAVLLLSQELYKRLSNNVASDPDSNVRITVEPANDCTKSTIMSVKSNPEEESCSPCTAPSSAQEGEQEQIVRKRTTLGSLMLMESIKVSLGRTDAFICKYKKLTASLTKR</sequence>
<dbReference type="Proteomes" id="UP001652642">
    <property type="component" value="Chromosome 1"/>
</dbReference>
<dbReference type="PROSITE" id="PS51165">
    <property type="entry name" value="THUMP"/>
    <property type="match status" value="1"/>
</dbReference>
<dbReference type="RefSeq" id="XP_072844632.1">
    <property type="nucleotide sequence ID" value="XM_072988531.1"/>
</dbReference>
<dbReference type="PANTHER" id="PTHR14911">
    <property type="entry name" value="THUMP DOMAIN-CONTAINING"/>
    <property type="match status" value="1"/>
</dbReference>
<accession>A0ABM5FGV5</accession>
<evidence type="ECO:0000313" key="6">
    <source>
        <dbReference type="Proteomes" id="UP001652642"/>
    </source>
</evidence>
<evidence type="ECO:0000256" key="1">
    <source>
        <dbReference type="ARBA" id="ARBA00008361"/>
    </source>
</evidence>
<dbReference type="SUPFAM" id="SSF53335">
    <property type="entry name" value="S-adenosyl-L-methionine-dependent methyltransferases"/>
    <property type="match status" value="1"/>
</dbReference>
<dbReference type="PANTHER" id="PTHR14911:SF1">
    <property type="entry name" value="THUMP DOMAIN-CONTAINING PROTEIN 2"/>
    <property type="match status" value="1"/>
</dbReference>
<dbReference type="Pfam" id="PF01170">
    <property type="entry name" value="UPF0020"/>
    <property type="match status" value="1"/>
</dbReference>
<dbReference type="InterPro" id="IPR029063">
    <property type="entry name" value="SAM-dependent_MTases_sf"/>
</dbReference>
<dbReference type="InterPro" id="IPR000241">
    <property type="entry name" value="RlmKL-like_Mtase"/>
</dbReference>
<keyword evidence="2" id="KW-0808">Transferase</keyword>
<feature type="compositionally biased region" description="Polar residues" evidence="4">
    <location>
        <begin position="253"/>
        <end position="263"/>
    </location>
</feature>
<keyword evidence="3" id="KW-0694">RNA-binding</keyword>
<protein>
    <submittedName>
        <fullName evidence="7">THUMP domain-containing protein 2 isoform X3</fullName>
    </submittedName>
</protein>
<dbReference type="CDD" id="cd02440">
    <property type="entry name" value="AdoMet_MTases"/>
    <property type="match status" value="1"/>
</dbReference>
<reference evidence="7" key="2">
    <citation type="submission" date="2025-08" db="UniProtKB">
        <authorList>
            <consortium name="RefSeq"/>
        </authorList>
    </citation>
    <scope>IDENTIFICATION</scope>
</reference>
<keyword evidence="2" id="KW-0489">Methyltransferase</keyword>
<evidence type="ECO:0000313" key="7">
    <source>
        <dbReference type="RefSeq" id="XP_072844632.1"/>
    </source>
</evidence>
<evidence type="ECO:0000256" key="3">
    <source>
        <dbReference type="PROSITE-ProRule" id="PRU00529"/>
    </source>
</evidence>
<dbReference type="InterPro" id="IPR004114">
    <property type="entry name" value="THUMP_dom"/>
</dbReference>
<dbReference type="GeneID" id="110079539"/>
<evidence type="ECO:0000256" key="4">
    <source>
        <dbReference type="SAM" id="MobiDB-lite"/>
    </source>
</evidence>
<organism evidence="6 7">
    <name type="scientific">Pogona vitticeps</name>
    <name type="common">central bearded dragon</name>
    <dbReference type="NCBI Taxonomy" id="103695"/>
    <lineage>
        <taxon>Eukaryota</taxon>
        <taxon>Metazoa</taxon>
        <taxon>Chordata</taxon>
        <taxon>Craniata</taxon>
        <taxon>Vertebrata</taxon>
        <taxon>Euteleostomi</taxon>
        <taxon>Lepidosauria</taxon>
        <taxon>Squamata</taxon>
        <taxon>Bifurcata</taxon>
        <taxon>Unidentata</taxon>
        <taxon>Episquamata</taxon>
        <taxon>Toxicofera</taxon>
        <taxon>Iguania</taxon>
        <taxon>Acrodonta</taxon>
        <taxon>Agamidae</taxon>
        <taxon>Amphibolurinae</taxon>
        <taxon>Pogona</taxon>
    </lineage>
</organism>
<dbReference type="SUPFAM" id="SSF143437">
    <property type="entry name" value="THUMP domain-like"/>
    <property type="match status" value="1"/>
</dbReference>
<gene>
    <name evidence="7" type="primary">THUMPD2</name>
</gene>